<keyword evidence="1" id="KW-0732">Signal</keyword>
<keyword evidence="3" id="KW-1185">Reference proteome</keyword>
<dbReference type="EMBL" id="SMAK01000011">
    <property type="protein sequence ID" value="TCT06521.1"/>
    <property type="molecule type" value="Genomic_DNA"/>
</dbReference>
<accession>A0A4R3M0D6</accession>
<reference evidence="2 3" key="1">
    <citation type="submission" date="2019-03" db="EMBL/GenBank/DDBJ databases">
        <title>Genomic Encyclopedia of Type Strains, Phase IV (KMG-IV): sequencing the most valuable type-strain genomes for metagenomic binning, comparative biology and taxonomic classification.</title>
        <authorList>
            <person name="Goeker M."/>
        </authorList>
    </citation>
    <scope>NUCLEOTIDE SEQUENCE [LARGE SCALE GENOMIC DNA]</scope>
    <source>
        <strain evidence="2 3">DSM 19345</strain>
    </source>
</reference>
<feature type="chain" id="PRO_5020798961" description="Secreted protein" evidence="1">
    <location>
        <begin position="26"/>
        <end position="85"/>
    </location>
</feature>
<dbReference type="RefSeq" id="WP_132807586.1">
    <property type="nucleotide sequence ID" value="NZ_SMAK01000011.1"/>
</dbReference>
<dbReference type="AlphaFoldDB" id="A0A4R3M0D6"/>
<name>A0A4R3M0D6_9HYPH</name>
<evidence type="ECO:0000313" key="2">
    <source>
        <dbReference type="EMBL" id="TCT06521.1"/>
    </source>
</evidence>
<protein>
    <recommendedName>
        <fullName evidence="4">Secreted protein</fullName>
    </recommendedName>
</protein>
<evidence type="ECO:0000313" key="3">
    <source>
        <dbReference type="Proteomes" id="UP000295678"/>
    </source>
</evidence>
<evidence type="ECO:0000256" key="1">
    <source>
        <dbReference type="SAM" id="SignalP"/>
    </source>
</evidence>
<dbReference type="Proteomes" id="UP000295678">
    <property type="component" value="Unassembled WGS sequence"/>
</dbReference>
<proteinExistence type="predicted"/>
<feature type="signal peptide" evidence="1">
    <location>
        <begin position="1"/>
        <end position="25"/>
    </location>
</feature>
<evidence type="ECO:0008006" key="4">
    <source>
        <dbReference type="Google" id="ProtNLM"/>
    </source>
</evidence>
<comment type="caution">
    <text evidence="2">The sequence shown here is derived from an EMBL/GenBank/DDBJ whole genome shotgun (WGS) entry which is preliminary data.</text>
</comment>
<organism evidence="2 3">
    <name type="scientific">Tepidamorphus gemmatus</name>
    <dbReference type="NCBI Taxonomy" id="747076"/>
    <lineage>
        <taxon>Bacteria</taxon>
        <taxon>Pseudomonadati</taxon>
        <taxon>Pseudomonadota</taxon>
        <taxon>Alphaproteobacteria</taxon>
        <taxon>Hyphomicrobiales</taxon>
        <taxon>Tepidamorphaceae</taxon>
        <taxon>Tepidamorphus</taxon>
    </lineage>
</organism>
<gene>
    <name evidence="2" type="ORF">EDC22_111106</name>
</gene>
<sequence length="85" mass="8877">MNAFRRLALAACLCAGVALAGPALAQDCDAMLGQIDQLLQTATLIDEQRQQVLDLRDEGMAETTRAGGDCTGALQQALDILTGSN</sequence>